<evidence type="ECO:0000313" key="2">
    <source>
        <dbReference type="Proteomes" id="UP000076481"/>
    </source>
</evidence>
<dbReference type="RefSeq" id="WP_303680873.1">
    <property type="nucleotide sequence ID" value="NZ_LVWG01000016.1"/>
</dbReference>
<dbReference type="InterPro" id="IPR007922">
    <property type="entry name" value="DciA-like"/>
</dbReference>
<evidence type="ECO:0008006" key="3">
    <source>
        <dbReference type="Google" id="ProtNLM"/>
    </source>
</evidence>
<gene>
    <name evidence="1" type="ORF">A3K90_00165</name>
</gene>
<dbReference type="EMBL" id="LVWG01000016">
    <property type="protein sequence ID" value="KZK74933.1"/>
    <property type="molecule type" value="Genomic_DNA"/>
</dbReference>
<dbReference type="AlphaFoldDB" id="A0A165M8D3"/>
<comment type="caution">
    <text evidence="1">The sequence shown here is derived from an EMBL/GenBank/DDBJ whole genome shotgun (WGS) entry which is preliminary data.</text>
</comment>
<dbReference type="Pfam" id="PF05258">
    <property type="entry name" value="DciA"/>
    <property type="match status" value="1"/>
</dbReference>
<accession>A0A165M8D3</accession>
<protein>
    <recommendedName>
        <fullName evidence="3">RNA-binding protein</fullName>
    </recommendedName>
</protein>
<name>A0A165M8D3_PELLU</name>
<dbReference type="Proteomes" id="UP000076481">
    <property type="component" value="Unassembled WGS sequence"/>
</dbReference>
<dbReference type="PANTHER" id="PTHR36456:SF1">
    <property type="entry name" value="UPF0232 PROTEIN SCO3875"/>
    <property type="match status" value="1"/>
</dbReference>
<reference evidence="1 2" key="1">
    <citation type="submission" date="2016-03" db="EMBL/GenBank/DDBJ databases">
        <title>Speciation and ecological success in dimly lit waters: horizontal gene transfer in a green sulfur bacteria bloom unveiled by metagenomic assembly.</title>
        <authorList>
            <person name="Llorens-Mares T."/>
            <person name="Liu Z."/>
            <person name="Allen L.Z."/>
            <person name="Rusch D.B."/>
            <person name="Craig M.T."/>
            <person name="Dupont C.L."/>
            <person name="Bryant D.A."/>
            <person name="Casamayor E.O."/>
        </authorList>
    </citation>
    <scope>NUCLEOTIDE SEQUENCE [LARGE SCALE GENOMIC DNA]</scope>
    <source>
        <strain evidence="1">CIII</strain>
    </source>
</reference>
<proteinExistence type="predicted"/>
<evidence type="ECO:0000313" key="1">
    <source>
        <dbReference type="EMBL" id="KZK74933.1"/>
    </source>
</evidence>
<sequence>MARTRNPKLFSAIAGEMYQTLGMREAFLQFKALEAWGGVVGPAIARATSIERFSDGQLFVRVRNASWRMELNYRKVDIVRQLNAVLEKPMVKEIIFR</sequence>
<dbReference type="PANTHER" id="PTHR36456">
    <property type="entry name" value="UPF0232 PROTEIN SCO3875"/>
    <property type="match status" value="1"/>
</dbReference>
<organism evidence="1 2">
    <name type="scientific">Pelodictyon luteolum</name>
    <dbReference type="NCBI Taxonomy" id="1100"/>
    <lineage>
        <taxon>Bacteria</taxon>
        <taxon>Pseudomonadati</taxon>
        <taxon>Chlorobiota</taxon>
        <taxon>Chlorobiia</taxon>
        <taxon>Chlorobiales</taxon>
        <taxon>Chlorobiaceae</taxon>
        <taxon>Chlorobium/Pelodictyon group</taxon>
        <taxon>Pelodictyon</taxon>
    </lineage>
</organism>